<dbReference type="GO" id="GO:0003676">
    <property type="term" value="F:nucleic acid binding"/>
    <property type="evidence" value="ECO:0007669"/>
    <property type="project" value="InterPro"/>
</dbReference>
<dbReference type="Proteomes" id="UP000031623">
    <property type="component" value="Chromosome"/>
</dbReference>
<dbReference type="Pfam" id="PF13358">
    <property type="entry name" value="DDE_3"/>
    <property type="match status" value="1"/>
</dbReference>
<dbReference type="KEGG" id="tig:THII_2242"/>
<gene>
    <name evidence="2" type="ORF">THII_2242</name>
</gene>
<reference evidence="2 3" key="1">
    <citation type="journal article" date="2014" name="ISME J.">
        <title>Ecophysiology of Thioploca ingrica as revealed by the complete genome sequence supplemented with proteomic evidence.</title>
        <authorList>
            <person name="Kojima H."/>
            <person name="Ogura Y."/>
            <person name="Yamamoto N."/>
            <person name="Togashi T."/>
            <person name="Mori H."/>
            <person name="Watanabe T."/>
            <person name="Nemoto F."/>
            <person name="Kurokawa K."/>
            <person name="Hayashi T."/>
            <person name="Fukui M."/>
        </authorList>
    </citation>
    <scope>NUCLEOTIDE SEQUENCE [LARGE SCALE GENOMIC DNA]</scope>
</reference>
<dbReference type="Gene3D" id="3.30.420.10">
    <property type="entry name" value="Ribonuclease H-like superfamily/Ribonuclease H"/>
    <property type="match status" value="1"/>
</dbReference>
<organism evidence="2 3">
    <name type="scientific">Thioploca ingrica</name>
    <dbReference type="NCBI Taxonomy" id="40754"/>
    <lineage>
        <taxon>Bacteria</taxon>
        <taxon>Pseudomonadati</taxon>
        <taxon>Pseudomonadota</taxon>
        <taxon>Gammaproteobacteria</taxon>
        <taxon>Thiotrichales</taxon>
        <taxon>Thiotrichaceae</taxon>
        <taxon>Thioploca</taxon>
    </lineage>
</organism>
<evidence type="ECO:0000259" key="1">
    <source>
        <dbReference type="Pfam" id="PF13358"/>
    </source>
</evidence>
<dbReference type="EMBL" id="AP014633">
    <property type="protein sequence ID" value="BAP56539.1"/>
    <property type="molecule type" value="Genomic_DNA"/>
</dbReference>
<sequence>MFTGAINANTFSAWVAQDLLPQLPPNGVVVPDNATFHNRADIRPLWEPAGPVLEYLPTYSPHLIPLSVNGHKLKPFVTKESVQLRNSLCTMTCNHFIMLYMSILLSCLCYRSSDFDASPCG</sequence>
<accession>A0A090AH39</accession>
<dbReference type="InterPro" id="IPR038717">
    <property type="entry name" value="Tc1-like_DDE_dom"/>
</dbReference>
<keyword evidence="3" id="KW-1185">Reference proteome</keyword>
<dbReference type="HOGENOM" id="CLU_2036986_0_0_6"/>
<evidence type="ECO:0000313" key="3">
    <source>
        <dbReference type="Proteomes" id="UP000031623"/>
    </source>
</evidence>
<dbReference type="AlphaFoldDB" id="A0A090AH39"/>
<dbReference type="STRING" id="40754.THII_2242"/>
<evidence type="ECO:0000313" key="2">
    <source>
        <dbReference type="EMBL" id="BAP56539.1"/>
    </source>
</evidence>
<dbReference type="InterPro" id="IPR036397">
    <property type="entry name" value="RNaseH_sf"/>
</dbReference>
<protein>
    <submittedName>
        <fullName evidence="2">Transposase</fullName>
    </submittedName>
</protein>
<feature type="domain" description="Tc1-like transposase DDE" evidence="1">
    <location>
        <begin position="2"/>
        <end position="65"/>
    </location>
</feature>
<name>A0A090AH39_9GAMM</name>
<proteinExistence type="predicted"/>